<name>A0A392TXW3_9FABA</name>
<feature type="non-terminal residue" evidence="1">
    <location>
        <position position="1"/>
    </location>
</feature>
<dbReference type="EMBL" id="LXQA010661082">
    <property type="protein sequence ID" value="MCI64685.1"/>
    <property type="molecule type" value="Genomic_DNA"/>
</dbReference>
<reference evidence="1 2" key="1">
    <citation type="journal article" date="2018" name="Front. Plant Sci.">
        <title>Red Clover (Trifolium pratense) and Zigzag Clover (T. medium) - A Picture of Genomic Similarities and Differences.</title>
        <authorList>
            <person name="Dluhosova J."/>
            <person name="Istvanek J."/>
            <person name="Nedelnik J."/>
            <person name="Repkova J."/>
        </authorList>
    </citation>
    <scope>NUCLEOTIDE SEQUENCE [LARGE SCALE GENOMIC DNA]</scope>
    <source>
        <strain evidence="2">cv. 10/8</strain>
        <tissue evidence="1">Leaf</tissue>
    </source>
</reference>
<evidence type="ECO:0000313" key="1">
    <source>
        <dbReference type="EMBL" id="MCI64685.1"/>
    </source>
</evidence>
<comment type="caution">
    <text evidence="1">The sequence shown here is derived from an EMBL/GenBank/DDBJ whole genome shotgun (WGS) entry which is preliminary data.</text>
</comment>
<evidence type="ECO:0000313" key="2">
    <source>
        <dbReference type="Proteomes" id="UP000265520"/>
    </source>
</evidence>
<accession>A0A392TXW3</accession>
<sequence length="48" mass="4554">AIAASGTILPFGNCFLAALYVRRRKAAFGAAGLACGAGGAASGAIQGN</sequence>
<dbReference type="AlphaFoldDB" id="A0A392TXW3"/>
<dbReference type="Proteomes" id="UP000265520">
    <property type="component" value="Unassembled WGS sequence"/>
</dbReference>
<protein>
    <submittedName>
        <fullName evidence="1">Uncharacterized protein</fullName>
    </submittedName>
</protein>
<proteinExistence type="predicted"/>
<organism evidence="1 2">
    <name type="scientific">Trifolium medium</name>
    <dbReference type="NCBI Taxonomy" id="97028"/>
    <lineage>
        <taxon>Eukaryota</taxon>
        <taxon>Viridiplantae</taxon>
        <taxon>Streptophyta</taxon>
        <taxon>Embryophyta</taxon>
        <taxon>Tracheophyta</taxon>
        <taxon>Spermatophyta</taxon>
        <taxon>Magnoliopsida</taxon>
        <taxon>eudicotyledons</taxon>
        <taxon>Gunneridae</taxon>
        <taxon>Pentapetalae</taxon>
        <taxon>rosids</taxon>
        <taxon>fabids</taxon>
        <taxon>Fabales</taxon>
        <taxon>Fabaceae</taxon>
        <taxon>Papilionoideae</taxon>
        <taxon>50 kb inversion clade</taxon>
        <taxon>NPAAA clade</taxon>
        <taxon>Hologalegina</taxon>
        <taxon>IRL clade</taxon>
        <taxon>Trifolieae</taxon>
        <taxon>Trifolium</taxon>
    </lineage>
</organism>
<keyword evidence="2" id="KW-1185">Reference proteome</keyword>